<evidence type="ECO:0000259" key="5">
    <source>
        <dbReference type="Pfam" id="PF00700"/>
    </source>
</evidence>
<evidence type="ECO:0000313" key="7">
    <source>
        <dbReference type="Proteomes" id="UP001152321"/>
    </source>
</evidence>
<keyword evidence="6" id="KW-0282">Flagellum</keyword>
<evidence type="ECO:0000256" key="1">
    <source>
        <dbReference type="ARBA" id="ARBA00005709"/>
    </source>
</evidence>
<gene>
    <name evidence="6" type="ORF">NWE73_12075</name>
</gene>
<dbReference type="EMBL" id="JANRMI010000003">
    <property type="protein sequence ID" value="MDG0817109.1"/>
    <property type="molecule type" value="Genomic_DNA"/>
</dbReference>
<keyword evidence="6" id="KW-0966">Cell projection</keyword>
<evidence type="ECO:0000259" key="4">
    <source>
        <dbReference type="Pfam" id="PF00669"/>
    </source>
</evidence>
<evidence type="ECO:0000256" key="2">
    <source>
        <dbReference type="ARBA" id="ARBA00023143"/>
    </source>
</evidence>
<dbReference type="Pfam" id="PF00669">
    <property type="entry name" value="Flagellin_N"/>
    <property type="match status" value="1"/>
</dbReference>
<dbReference type="InterPro" id="IPR001492">
    <property type="entry name" value="Flagellin"/>
</dbReference>
<evidence type="ECO:0000313" key="6">
    <source>
        <dbReference type="EMBL" id="MDG0817109.1"/>
    </source>
</evidence>
<organism evidence="6 7">
    <name type="scientific">Bdellovibrio svalbardensis</name>
    <dbReference type="NCBI Taxonomy" id="2972972"/>
    <lineage>
        <taxon>Bacteria</taxon>
        <taxon>Pseudomonadati</taxon>
        <taxon>Bdellovibrionota</taxon>
        <taxon>Bdellovibrionia</taxon>
        <taxon>Bdellovibrionales</taxon>
        <taxon>Pseudobdellovibrionaceae</taxon>
        <taxon>Bdellovibrio</taxon>
    </lineage>
</organism>
<dbReference type="PANTHER" id="PTHR42792">
    <property type="entry name" value="FLAGELLIN"/>
    <property type="match status" value="1"/>
</dbReference>
<comment type="subcellular location">
    <subcellularLocation>
        <location evidence="3">Secreted</location>
    </subcellularLocation>
    <subcellularLocation>
        <location evidence="3">Bacterial flagellum</location>
    </subcellularLocation>
</comment>
<keyword evidence="3" id="KW-0964">Secreted</keyword>
<accession>A0ABT6DJQ8</accession>
<feature type="domain" description="Flagellin C-terminal" evidence="5">
    <location>
        <begin position="191"/>
        <end position="270"/>
    </location>
</feature>
<name>A0ABT6DJQ8_9BACT</name>
<dbReference type="Gene3D" id="6.10.10.10">
    <property type="entry name" value="Flagellar export chaperone, C-terminal domain"/>
    <property type="match status" value="1"/>
</dbReference>
<dbReference type="Pfam" id="PF00700">
    <property type="entry name" value="Flagellin_C"/>
    <property type="match status" value="1"/>
</dbReference>
<comment type="function">
    <text evidence="3">Flagellin is the subunit protein which polymerizes to form the filaments of bacterial flagella.</text>
</comment>
<dbReference type="PRINTS" id="PR00207">
    <property type="entry name" value="FLAGELLIN"/>
</dbReference>
<dbReference type="RefSeq" id="WP_277578585.1">
    <property type="nucleotide sequence ID" value="NZ_JANRMI010000003.1"/>
</dbReference>
<dbReference type="InterPro" id="IPR042187">
    <property type="entry name" value="Flagellin_C_sub2"/>
</dbReference>
<dbReference type="Proteomes" id="UP001152321">
    <property type="component" value="Unassembled WGS sequence"/>
</dbReference>
<sequence>MGLRINTNTASLNAQRVLWGTKIGLDKSMEKLASGFRINRAGDDAAGLAISENLKAQVRGLKQASRNAQDGISLVQVAEGSMNEISSILIRLRELSVQSASDTVGPTERQFLNVEYDQLVSEIDRISEGTEFNGTQLLAGTGSILDFQVGTRNNPEIDRISFDASKADANSAALGVNLTSVADKASAQNALAAIDTAIVSVSAMRADFGAIQNRLQSTVSNIQVSVENMSAANSRIRDVDVAEETSEMTRNNILLQAGTSVLAQANQQANVALGLLNKSFQG</sequence>
<comment type="caution">
    <text evidence="6">The sequence shown here is derived from an EMBL/GenBank/DDBJ whole genome shotgun (WGS) entry which is preliminary data.</text>
</comment>
<keyword evidence="6" id="KW-0969">Cilium</keyword>
<dbReference type="Gene3D" id="1.20.1330.10">
    <property type="entry name" value="f41 fragment of flagellin, N-terminal domain"/>
    <property type="match status" value="1"/>
</dbReference>
<dbReference type="InterPro" id="IPR046358">
    <property type="entry name" value="Flagellin_C"/>
</dbReference>
<dbReference type="InterPro" id="IPR001029">
    <property type="entry name" value="Flagellin_N"/>
</dbReference>
<reference evidence="6" key="1">
    <citation type="submission" date="2022-08" db="EMBL/GenBank/DDBJ databases">
        <title>Novel Bdellovibrio Species Isolated from Svalbard: Designation Bdellovibrio svalbardensis.</title>
        <authorList>
            <person name="Mitchell R.J."/>
            <person name="Choi S.Y."/>
        </authorList>
    </citation>
    <scope>NUCLEOTIDE SEQUENCE</scope>
    <source>
        <strain evidence="6">PAP01</strain>
    </source>
</reference>
<dbReference type="SUPFAM" id="SSF64518">
    <property type="entry name" value="Phase 1 flagellin"/>
    <property type="match status" value="1"/>
</dbReference>
<keyword evidence="7" id="KW-1185">Reference proteome</keyword>
<feature type="domain" description="Flagellin N-terminal" evidence="4">
    <location>
        <begin position="5"/>
        <end position="141"/>
    </location>
</feature>
<comment type="similarity">
    <text evidence="1 3">Belongs to the bacterial flagellin family.</text>
</comment>
<dbReference type="PANTHER" id="PTHR42792:SF2">
    <property type="entry name" value="FLAGELLIN"/>
    <property type="match status" value="1"/>
</dbReference>
<protein>
    <recommendedName>
        <fullName evidence="3">Flagellin</fullName>
    </recommendedName>
</protein>
<keyword evidence="2 3" id="KW-0975">Bacterial flagellum</keyword>
<evidence type="ECO:0000256" key="3">
    <source>
        <dbReference type="RuleBase" id="RU362073"/>
    </source>
</evidence>
<proteinExistence type="inferred from homology"/>